<proteinExistence type="predicted"/>
<dbReference type="GeneID" id="78461962"/>
<dbReference type="PROSITE" id="PS51257">
    <property type="entry name" value="PROKAR_LIPOPROTEIN"/>
    <property type="match status" value="1"/>
</dbReference>
<dbReference type="EMBL" id="LR590484">
    <property type="protein sequence ID" value="VTR33563.1"/>
    <property type="molecule type" value="Genomic_DNA"/>
</dbReference>
<evidence type="ECO:0000313" key="3">
    <source>
        <dbReference type="EMBL" id="VTR33563.1"/>
    </source>
</evidence>
<dbReference type="Pfam" id="PF13115">
    <property type="entry name" value="YtkA"/>
    <property type="match status" value="1"/>
</dbReference>
<dbReference type="InterPro" id="IPR032693">
    <property type="entry name" value="YtkA-like_dom"/>
</dbReference>
<evidence type="ECO:0000259" key="2">
    <source>
        <dbReference type="Pfam" id="PF13115"/>
    </source>
</evidence>
<sequence length="282" mass="31287">MDFIKIALLYTVVLTAALTAVSCADKSVSKNSVSATDSTVFGIPEESGLYLLADTSIKGHAYTVYGGTKLSNKYHTIYLKVKDKNGRPVDDKALDLYPEMNMGQMKHGGPYEHPIPLGEGWYKSNVVFIMADIPDMGTGWHLHIIRGEETARDTVAIKIPVSPASLMRTTSSGTRDDSRVFLSCLLPDTVKQGKMPIQFLMNKMDHHHFPALDGYEVRFKTDMPGMRHDSPDNKGAVSAGNGYYEGLINFSMAGDWEINVELWKDGKKANQDEIKYHVHVTP</sequence>
<evidence type="ECO:0000256" key="1">
    <source>
        <dbReference type="SAM" id="SignalP"/>
    </source>
</evidence>
<keyword evidence="1" id="KW-0732">Signal</keyword>
<dbReference type="STRING" id="1123265.GCA_000686625_04107"/>
<organism evidence="3 4">
    <name type="scientific">Sphingobacterium thalpophilum</name>
    <dbReference type="NCBI Taxonomy" id="259"/>
    <lineage>
        <taxon>Bacteria</taxon>
        <taxon>Pseudomonadati</taxon>
        <taxon>Bacteroidota</taxon>
        <taxon>Sphingobacteriia</taxon>
        <taxon>Sphingobacteriales</taxon>
        <taxon>Sphingobacteriaceae</taxon>
        <taxon>Sphingobacterium</taxon>
    </lineage>
</organism>
<evidence type="ECO:0000313" key="4">
    <source>
        <dbReference type="Proteomes" id="UP000308196"/>
    </source>
</evidence>
<protein>
    <recommendedName>
        <fullName evidence="2">YtkA-like domain-containing protein</fullName>
    </recommendedName>
</protein>
<dbReference type="AlphaFoldDB" id="A0A4U9UKS8"/>
<reference evidence="3 4" key="1">
    <citation type="submission" date="2019-05" db="EMBL/GenBank/DDBJ databases">
        <authorList>
            <consortium name="Pathogen Informatics"/>
        </authorList>
    </citation>
    <scope>NUCLEOTIDE SEQUENCE [LARGE SCALE GENOMIC DNA]</scope>
    <source>
        <strain evidence="3 4">NCTC11429</strain>
    </source>
</reference>
<dbReference type="RefSeq" id="WP_051607060.1">
    <property type="nucleotide sequence ID" value="NZ_LR590484.1"/>
</dbReference>
<accession>A0A4U9UKS8</accession>
<feature type="signal peptide" evidence="1">
    <location>
        <begin position="1"/>
        <end position="24"/>
    </location>
</feature>
<dbReference type="KEGG" id="stha:NCTC11429_01190"/>
<name>A0A4U9UKS8_9SPHI</name>
<gene>
    <name evidence="3" type="ORF">NCTC11429_01190</name>
</gene>
<feature type="domain" description="YtkA-like" evidence="2">
    <location>
        <begin position="187"/>
        <end position="260"/>
    </location>
</feature>
<dbReference type="Proteomes" id="UP000308196">
    <property type="component" value="Chromosome"/>
</dbReference>
<feature type="chain" id="PRO_5020587330" description="YtkA-like domain-containing protein" evidence="1">
    <location>
        <begin position="25"/>
        <end position="282"/>
    </location>
</feature>